<dbReference type="AlphaFoldDB" id="A0A2A6BND1"/>
<proteinExistence type="predicted"/>
<gene>
    <name evidence="1" type="primary">WBGene00096280</name>
</gene>
<dbReference type="EnsemblMetazoa" id="PPA06726.1">
    <property type="protein sequence ID" value="PPA06726.1"/>
    <property type="gene ID" value="WBGene00096280"/>
</dbReference>
<organism evidence="1 2">
    <name type="scientific">Pristionchus pacificus</name>
    <name type="common">Parasitic nematode worm</name>
    <dbReference type="NCBI Taxonomy" id="54126"/>
    <lineage>
        <taxon>Eukaryota</taxon>
        <taxon>Metazoa</taxon>
        <taxon>Ecdysozoa</taxon>
        <taxon>Nematoda</taxon>
        <taxon>Chromadorea</taxon>
        <taxon>Rhabditida</taxon>
        <taxon>Rhabditina</taxon>
        <taxon>Diplogasteromorpha</taxon>
        <taxon>Diplogasteroidea</taxon>
        <taxon>Neodiplogasteridae</taxon>
        <taxon>Pristionchus</taxon>
    </lineage>
</organism>
<keyword evidence="2" id="KW-1185">Reference proteome</keyword>
<accession>A0A2A6BND1</accession>
<evidence type="ECO:0000313" key="2">
    <source>
        <dbReference type="Proteomes" id="UP000005239"/>
    </source>
</evidence>
<accession>A0A8R1Y8H6</accession>
<evidence type="ECO:0000313" key="1">
    <source>
        <dbReference type="EnsemblMetazoa" id="PPA06726.1"/>
    </source>
</evidence>
<sequence length="318" mass="35968">MEFSATIISIDFLAAECFKMNNKGHLNLIYRRPLSDCEIPLLKATCCDVKYDPVKNETYILVGTETGQVYLREIDNISDQSETPKESYILYSEKTQILSIRFFEQQYSENSSNYHAVLTSTTLKFMCMNPNEDTFNATHLHSIKTGRSIDLSKIKNMLTLGDGEIVHDIWLISDTSAYLLIGRNQEYYPRKHVELQFSDWKGSITASCSLSTKKSVHEDYLDVIFVAKGPKIGILVVLHMEDDPANVIQFTDWKMTKGSDAIAIHTELLKEPPKFVIVSGSNGSQVVRICPNKQLYSKDLDKIVSSSSVDQEHLSDGE</sequence>
<reference evidence="2" key="1">
    <citation type="journal article" date="2008" name="Nat. Genet.">
        <title>The Pristionchus pacificus genome provides a unique perspective on nematode lifestyle and parasitism.</title>
        <authorList>
            <person name="Dieterich C."/>
            <person name="Clifton S.W."/>
            <person name="Schuster L.N."/>
            <person name="Chinwalla A."/>
            <person name="Delehaunty K."/>
            <person name="Dinkelacker I."/>
            <person name="Fulton L."/>
            <person name="Fulton R."/>
            <person name="Godfrey J."/>
            <person name="Minx P."/>
            <person name="Mitreva M."/>
            <person name="Roeseler W."/>
            <person name="Tian H."/>
            <person name="Witte H."/>
            <person name="Yang S.P."/>
            <person name="Wilson R.K."/>
            <person name="Sommer R.J."/>
        </authorList>
    </citation>
    <scope>NUCLEOTIDE SEQUENCE [LARGE SCALE GENOMIC DNA]</scope>
    <source>
        <strain evidence="2">PS312</strain>
    </source>
</reference>
<name>A0A2A6BND1_PRIPA</name>
<reference evidence="1" key="2">
    <citation type="submission" date="2022-06" db="UniProtKB">
        <authorList>
            <consortium name="EnsemblMetazoa"/>
        </authorList>
    </citation>
    <scope>IDENTIFICATION</scope>
    <source>
        <strain evidence="1">PS312</strain>
    </source>
</reference>
<protein>
    <submittedName>
        <fullName evidence="1">Uncharacterized protein</fullName>
    </submittedName>
</protein>
<dbReference type="Proteomes" id="UP000005239">
    <property type="component" value="Unassembled WGS sequence"/>
</dbReference>